<dbReference type="InterPro" id="IPR000644">
    <property type="entry name" value="CBS_dom"/>
</dbReference>
<gene>
    <name evidence="17" type="ORF">RBH19_03965</name>
</gene>
<keyword evidence="11 14" id="KW-0482">Metalloprotease</keyword>
<keyword evidence="12 15" id="KW-0129">CBS domain</keyword>
<name>A0ABU0W6D5_9GAMM</name>
<evidence type="ECO:0000256" key="2">
    <source>
        <dbReference type="ARBA" id="ARBA00007931"/>
    </source>
</evidence>
<dbReference type="Pfam" id="PF00571">
    <property type="entry name" value="CBS"/>
    <property type="match status" value="1"/>
</dbReference>
<evidence type="ECO:0000256" key="15">
    <source>
        <dbReference type="PROSITE-ProRule" id="PRU00703"/>
    </source>
</evidence>
<evidence type="ECO:0000256" key="12">
    <source>
        <dbReference type="ARBA" id="ARBA00023122"/>
    </source>
</evidence>
<dbReference type="GO" id="GO:0008233">
    <property type="term" value="F:peptidase activity"/>
    <property type="evidence" value="ECO:0007669"/>
    <property type="project" value="UniProtKB-KW"/>
</dbReference>
<dbReference type="PIRSF" id="PIRSF006404">
    <property type="entry name" value="UCP006404_Pept_M50_CBS"/>
    <property type="match status" value="1"/>
</dbReference>
<dbReference type="SMART" id="SM00116">
    <property type="entry name" value="CBS"/>
    <property type="match status" value="1"/>
</dbReference>
<evidence type="ECO:0000256" key="13">
    <source>
        <dbReference type="ARBA" id="ARBA00023136"/>
    </source>
</evidence>
<dbReference type="InterPro" id="IPR008915">
    <property type="entry name" value="Peptidase_M50"/>
</dbReference>
<keyword evidence="3 14" id="KW-1003">Cell membrane</keyword>
<dbReference type="InterPro" id="IPR016483">
    <property type="entry name" value="UCP006404_Pept_M50_CBS"/>
</dbReference>
<dbReference type="PROSITE" id="PS51371">
    <property type="entry name" value="CBS"/>
    <property type="match status" value="1"/>
</dbReference>
<feature type="domain" description="CBS" evidence="16">
    <location>
        <begin position="314"/>
        <end position="371"/>
    </location>
</feature>
<dbReference type="PANTHER" id="PTHR39188">
    <property type="entry name" value="MEMBRANE-ASSOCIATED ZINC METALLOPROTEASE M50B"/>
    <property type="match status" value="1"/>
</dbReference>
<protein>
    <recommendedName>
        <fullName evidence="14">Zinc metalloprotease</fullName>
    </recommendedName>
</protein>
<comment type="subcellular location">
    <subcellularLocation>
        <location evidence="1 14">Cell membrane</location>
        <topology evidence="1 14">Multi-pass membrane protein</topology>
    </subcellularLocation>
</comment>
<evidence type="ECO:0000256" key="4">
    <source>
        <dbReference type="ARBA" id="ARBA00022670"/>
    </source>
</evidence>
<dbReference type="EMBL" id="JAVDDT010000002">
    <property type="protein sequence ID" value="MDQ2069025.1"/>
    <property type="molecule type" value="Genomic_DNA"/>
</dbReference>
<feature type="transmembrane region" description="Helical" evidence="14">
    <location>
        <begin position="20"/>
        <end position="38"/>
    </location>
</feature>
<keyword evidence="18" id="KW-1185">Reference proteome</keyword>
<organism evidence="17 18">
    <name type="scientific">Natronospira bacteriovora</name>
    <dbReference type="NCBI Taxonomy" id="3069753"/>
    <lineage>
        <taxon>Bacteria</taxon>
        <taxon>Pseudomonadati</taxon>
        <taxon>Pseudomonadota</taxon>
        <taxon>Gammaproteobacteria</taxon>
        <taxon>Natronospirales</taxon>
        <taxon>Natronospiraceae</taxon>
        <taxon>Natronospira</taxon>
    </lineage>
</organism>
<proteinExistence type="inferred from homology"/>
<evidence type="ECO:0000256" key="10">
    <source>
        <dbReference type="ARBA" id="ARBA00022989"/>
    </source>
</evidence>
<evidence type="ECO:0000256" key="1">
    <source>
        <dbReference type="ARBA" id="ARBA00004651"/>
    </source>
</evidence>
<keyword evidence="6 14" id="KW-0479">Metal-binding</keyword>
<evidence type="ECO:0000313" key="17">
    <source>
        <dbReference type="EMBL" id="MDQ2069025.1"/>
    </source>
</evidence>
<feature type="transmembrane region" description="Helical" evidence="14">
    <location>
        <begin position="79"/>
        <end position="97"/>
    </location>
</feature>
<comment type="cofactor">
    <cofactor evidence="14">
        <name>Zn(2+)</name>
        <dbReference type="ChEBI" id="CHEBI:29105"/>
    </cofactor>
    <text evidence="14">Binds 1 zinc ion per subunit.</text>
</comment>
<sequence>MFKTVMVLGHFRGIRLEVHISWLVIFALLMVTLSSTLIRHYPEWALPTAILTALFTALAFFGSILAHELGHSLVAIRRGIPVKAITLFIFGGMAQLGKDSENPEDEFHIAIAGPLVSLALAAIFLMLSFLFSPFLEPVSVAFGWLGVINLVVAVFNMIPGFPLDGGRVFRAAIWRFTGDARKGIRAAVMGGRVVAYSLFALGLFNGLYLGNLLGGLWIILIAWFLLTMADMHGRQFDLRMRLSGIRARDLAERQLRPVDPELSIRDWIDHFLLPRAERASLVGREQDIHGLITLNDIRHIAPGDWAHTPVSQVMTGKDMFKSVEIDTGVEDILALMSETGFNQVPVTEADRVIGWIDRNRLLRALELQLATRP</sequence>
<feature type="transmembrane region" description="Helical" evidence="14">
    <location>
        <begin position="109"/>
        <end position="135"/>
    </location>
</feature>
<keyword evidence="5 14" id="KW-0812">Transmembrane</keyword>
<reference evidence="17 18" key="1">
    <citation type="submission" date="2023-08" db="EMBL/GenBank/DDBJ databases">
        <title>Whole-genome sequencing of halo(alkali)philic microorganisms from hypersaline lakes.</title>
        <authorList>
            <person name="Sorokin D.Y."/>
            <person name="Abbas B."/>
            <person name="Merkel A.Y."/>
        </authorList>
    </citation>
    <scope>NUCLEOTIDE SEQUENCE [LARGE SCALE GENOMIC DNA]</scope>
    <source>
        <strain evidence="17 18">AB-CW4</strain>
    </source>
</reference>
<dbReference type="Pfam" id="PF02163">
    <property type="entry name" value="Peptidase_M50"/>
    <property type="match status" value="2"/>
</dbReference>
<keyword evidence="13 14" id="KW-0472">Membrane</keyword>
<evidence type="ECO:0000256" key="8">
    <source>
        <dbReference type="ARBA" id="ARBA00022801"/>
    </source>
</evidence>
<dbReference type="GO" id="GO:0006508">
    <property type="term" value="P:proteolysis"/>
    <property type="evidence" value="ECO:0007669"/>
    <property type="project" value="UniProtKB-KW"/>
</dbReference>
<keyword evidence="4 14" id="KW-0645">Protease</keyword>
<evidence type="ECO:0000256" key="14">
    <source>
        <dbReference type="PIRNR" id="PIRNR006404"/>
    </source>
</evidence>
<comment type="similarity">
    <text evidence="2 14">Belongs to the peptidase M50B family.</text>
</comment>
<feature type="transmembrane region" description="Helical" evidence="14">
    <location>
        <begin position="210"/>
        <end position="231"/>
    </location>
</feature>
<evidence type="ECO:0000256" key="5">
    <source>
        <dbReference type="ARBA" id="ARBA00022692"/>
    </source>
</evidence>
<keyword evidence="9 14" id="KW-0862">Zinc</keyword>
<evidence type="ECO:0000256" key="9">
    <source>
        <dbReference type="ARBA" id="ARBA00022833"/>
    </source>
</evidence>
<feature type="transmembrane region" description="Helical" evidence="14">
    <location>
        <begin position="141"/>
        <end position="163"/>
    </location>
</feature>
<dbReference type="Gene3D" id="3.10.580.10">
    <property type="entry name" value="CBS-domain"/>
    <property type="match status" value="1"/>
</dbReference>
<keyword evidence="7" id="KW-0677">Repeat</keyword>
<evidence type="ECO:0000256" key="6">
    <source>
        <dbReference type="ARBA" id="ARBA00022723"/>
    </source>
</evidence>
<comment type="caution">
    <text evidence="17">The sequence shown here is derived from an EMBL/GenBank/DDBJ whole genome shotgun (WGS) entry which is preliminary data.</text>
</comment>
<evidence type="ECO:0000256" key="7">
    <source>
        <dbReference type="ARBA" id="ARBA00022737"/>
    </source>
</evidence>
<dbReference type="Proteomes" id="UP001239019">
    <property type="component" value="Unassembled WGS sequence"/>
</dbReference>
<evidence type="ECO:0000256" key="3">
    <source>
        <dbReference type="ARBA" id="ARBA00022475"/>
    </source>
</evidence>
<evidence type="ECO:0000259" key="16">
    <source>
        <dbReference type="PROSITE" id="PS51371"/>
    </source>
</evidence>
<keyword evidence="10 14" id="KW-1133">Transmembrane helix</keyword>
<keyword evidence="8 14" id="KW-0378">Hydrolase</keyword>
<evidence type="ECO:0000313" key="18">
    <source>
        <dbReference type="Proteomes" id="UP001239019"/>
    </source>
</evidence>
<dbReference type="RefSeq" id="WP_306727520.1">
    <property type="nucleotide sequence ID" value="NZ_JAVDDT010000002.1"/>
</dbReference>
<dbReference type="CDD" id="cd06164">
    <property type="entry name" value="S2P-M50_SpoIVFB_CBS"/>
    <property type="match status" value="1"/>
</dbReference>
<dbReference type="InterPro" id="IPR046342">
    <property type="entry name" value="CBS_dom_sf"/>
</dbReference>
<feature type="transmembrane region" description="Helical" evidence="14">
    <location>
        <begin position="45"/>
        <end position="67"/>
    </location>
</feature>
<dbReference type="PANTHER" id="PTHR39188:SF3">
    <property type="entry name" value="STAGE IV SPORULATION PROTEIN FB"/>
    <property type="match status" value="1"/>
</dbReference>
<accession>A0ABU0W6D5</accession>
<evidence type="ECO:0000256" key="11">
    <source>
        <dbReference type="ARBA" id="ARBA00023049"/>
    </source>
</evidence>
<dbReference type="SUPFAM" id="SSF54631">
    <property type="entry name" value="CBS-domain pair"/>
    <property type="match status" value="1"/>
</dbReference>